<evidence type="ECO:0000256" key="1">
    <source>
        <dbReference type="SAM" id="Phobius"/>
    </source>
</evidence>
<keyword evidence="1" id="KW-1133">Transmembrane helix</keyword>
<organism evidence="2 3">
    <name type="scientific">Bathycoccus prasinos</name>
    <dbReference type="NCBI Taxonomy" id="41875"/>
    <lineage>
        <taxon>Eukaryota</taxon>
        <taxon>Viridiplantae</taxon>
        <taxon>Chlorophyta</taxon>
        <taxon>Mamiellophyceae</taxon>
        <taxon>Mamiellales</taxon>
        <taxon>Bathycoccaceae</taxon>
        <taxon>Bathycoccus</taxon>
    </lineage>
</organism>
<keyword evidence="3" id="KW-1185">Reference proteome</keyword>
<dbReference type="RefSeq" id="XP_007515421.1">
    <property type="nucleotide sequence ID" value="XM_007515359.1"/>
</dbReference>
<dbReference type="OrthoDB" id="567163at2759"/>
<evidence type="ECO:0000313" key="3">
    <source>
        <dbReference type="Proteomes" id="UP000198341"/>
    </source>
</evidence>
<reference evidence="2 3" key="1">
    <citation type="submission" date="2011-10" db="EMBL/GenBank/DDBJ databases">
        <authorList>
            <person name="Genoscope - CEA"/>
        </authorList>
    </citation>
    <scope>NUCLEOTIDE SEQUENCE [LARGE SCALE GENOMIC DNA]</scope>
    <source>
        <strain evidence="2 3">RCC 1105</strain>
    </source>
</reference>
<accession>K8EPC6</accession>
<proteinExistence type="predicted"/>
<feature type="transmembrane region" description="Helical" evidence="1">
    <location>
        <begin position="104"/>
        <end position="125"/>
    </location>
</feature>
<keyword evidence="1" id="KW-0472">Membrane</keyword>
<evidence type="ECO:0000313" key="2">
    <source>
        <dbReference type="EMBL" id="CCO14300.1"/>
    </source>
</evidence>
<dbReference type="AlphaFoldDB" id="K8EPC6"/>
<keyword evidence="1" id="KW-0812">Transmembrane</keyword>
<dbReference type="Proteomes" id="UP000198341">
    <property type="component" value="Chromosome 1"/>
</dbReference>
<dbReference type="KEGG" id="bpg:Bathy01g00730"/>
<dbReference type="EMBL" id="FO082278">
    <property type="protein sequence ID" value="CCO14300.1"/>
    <property type="molecule type" value="Genomic_DNA"/>
</dbReference>
<name>K8EPC6_9CHLO</name>
<sequence>MAHSISFGINLAVTTNVFQLVWHQNRNAIKGGGNGNGGGSNKTTSKRPVFLVFCSIPLIMLDNVRHVLQDGEMIGKWSSMYRSDEKCYHHDFRCLSLVGWTCQIATTVGFALLLLGVLMSSGAWVKLKRRYRELRGTPTRNVGSSNA</sequence>
<protein>
    <submittedName>
        <fullName evidence="2">Uncharacterized protein</fullName>
    </submittedName>
</protein>
<dbReference type="GeneID" id="19017809"/>
<gene>
    <name evidence="2" type="ORF">Bathy01g00730</name>
</gene>